<protein>
    <recommendedName>
        <fullName evidence="2">Inner membrane protein YgaP-like transmembrane domain-containing protein</fullName>
    </recommendedName>
</protein>
<keyword evidence="1" id="KW-0812">Transmembrane</keyword>
<dbReference type="RefSeq" id="WP_212785601.1">
    <property type="nucleotide sequence ID" value="NZ_AP019536.1"/>
</dbReference>
<organism evidence="3 4">
    <name type="scientific">Ferrigenium kumadai</name>
    <dbReference type="NCBI Taxonomy" id="1682490"/>
    <lineage>
        <taxon>Bacteria</taxon>
        <taxon>Pseudomonadati</taxon>
        <taxon>Pseudomonadota</taxon>
        <taxon>Betaproteobacteria</taxon>
        <taxon>Nitrosomonadales</taxon>
        <taxon>Gallionellaceae</taxon>
        <taxon>Ferrigenium</taxon>
    </lineage>
</organism>
<proteinExistence type="predicted"/>
<name>A0AAN1T0W0_9PROT</name>
<keyword evidence="1" id="KW-0472">Membrane</keyword>
<accession>A0AAN1T0W0</accession>
<evidence type="ECO:0000259" key="2">
    <source>
        <dbReference type="Pfam" id="PF11127"/>
    </source>
</evidence>
<dbReference type="AlphaFoldDB" id="A0AAN1T0W0"/>
<reference evidence="3 4" key="1">
    <citation type="submission" date="2019-03" db="EMBL/GenBank/DDBJ databases">
        <title>Complete genome sequence of Ferrigenium kumadai strain An22, a microaerophilic iron-oxidizing bacterium isolated from a paddy field soil.</title>
        <authorList>
            <person name="Watanabe T."/>
            <person name="Asakawa S."/>
        </authorList>
    </citation>
    <scope>NUCLEOTIDE SEQUENCE [LARGE SCALE GENOMIC DNA]</scope>
    <source>
        <strain evidence="3 4">An22</strain>
    </source>
</reference>
<sequence>MKCNVGTGIDRIGRTVIGIALLDLGLVGPLGMTGRIVITVIAVVVLATAIVRFCPGYAIFGISTCKDEEKK</sequence>
<feature type="transmembrane region" description="Helical" evidence="1">
    <location>
        <begin position="36"/>
        <end position="62"/>
    </location>
</feature>
<dbReference type="KEGG" id="fku:FGKAn22_20500"/>
<keyword evidence="1" id="KW-1133">Transmembrane helix</keyword>
<gene>
    <name evidence="3" type="ORF">FGKAn22_20500</name>
</gene>
<feature type="transmembrane region" description="Helical" evidence="1">
    <location>
        <begin position="12"/>
        <end position="30"/>
    </location>
</feature>
<dbReference type="EMBL" id="AP019536">
    <property type="protein sequence ID" value="BBJ00358.1"/>
    <property type="molecule type" value="Genomic_DNA"/>
</dbReference>
<feature type="domain" description="Inner membrane protein YgaP-like transmembrane" evidence="2">
    <location>
        <begin position="1"/>
        <end position="67"/>
    </location>
</feature>
<dbReference type="Proteomes" id="UP001319121">
    <property type="component" value="Chromosome"/>
</dbReference>
<evidence type="ECO:0000256" key="1">
    <source>
        <dbReference type="SAM" id="Phobius"/>
    </source>
</evidence>
<evidence type="ECO:0000313" key="4">
    <source>
        <dbReference type="Proteomes" id="UP001319121"/>
    </source>
</evidence>
<keyword evidence="4" id="KW-1185">Reference proteome</keyword>
<evidence type="ECO:0000313" key="3">
    <source>
        <dbReference type="EMBL" id="BBJ00358.1"/>
    </source>
</evidence>
<dbReference type="InterPro" id="IPR021309">
    <property type="entry name" value="YgaP-like_TM"/>
</dbReference>
<dbReference type="Pfam" id="PF11127">
    <property type="entry name" value="YgaP-like_TM"/>
    <property type="match status" value="1"/>
</dbReference>